<dbReference type="EMBL" id="JAWDGP010000228">
    <property type="protein sequence ID" value="KAK3802532.1"/>
    <property type="molecule type" value="Genomic_DNA"/>
</dbReference>
<comment type="caution">
    <text evidence="1">The sequence shown here is derived from an EMBL/GenBank/DDBJ whole genome shotgun (WGS) entry which is preliminary data.</text>
</comment>
<evidence type="ECO:0000313" key="1">
    <source>
        <dbReference type="EMBL" id="KAK3802532.1"/>
    </source>
</evidence>
<sequence>MISATIRMIRYIQEMVSATIRNIHYTRDGGVRPLGTFALQEMIRSNGRLVPVLAFQSSTSATMFRKSARTQPETTPNSEAVLQSVIKFTPGFPNPGV</sequence>
<reference evidence="1" key="1">
    <citation type="journal article" date="2023" name="G3 (Bethesda)">
        <title>A reference genome for the long-term kleptoplast-retaining sea slug Elysia crispata morphotype clarki.</title>
        <authorList>
            <person name="Eastman K.E."/>
            <person name="Pendleton A.L."/>
            <person name="Shaikh M.A."/>
            <person name="Suttiyut T."/>
            <person name="Ogas R."/>
            <person name="Tomko P."/>
            <person name="Gavelis G."/>
            <person name="Widhalm J.R."/>
            <person name="Wisecaver J.H."/>
        </authorList>
    </citation>
    <scope>NUCLEOTIDE SEQUENCE</scope>
    <source>
        <strain evidence="1">ECLA1</strain>
    </source>
</reference>
<name>A0AAE1ED45_9GAST</name>
<proteinExistence type="predicted"/>
<dbReference type="AlphaFoldDB" id="A0AAE1ED45"/>
<keyword evidence="2" id="KW-1185">Reference proteome</keyword>
<evidence type="ECO:0000313" key="2">
    <source>
        <dbReference type="Proteomes" id="UP001283361"/>
    </source>
</evidence>
<gene>
    <name evidence="1" type="ORF">RRG08_033191</name>
</gene>
<accession>A0AAE1ED45</accession>
<protein>
    <submittedName>
        <fullName evidence="1">Uncharacterized protein</fullName>
    </submittedName>
</protein>
<organism evidence="1 2">
    <name type="scientific">Elysia crispata</name>
    <name type="common">lettuce slug</name>
    <dbReference type="NCBI Taxonomy" id="231223"/>
    <lineage>
        <taxon>Eukaryota</taxon>
        <taxon>Metazoa</taxon>
        <taxon>Spiralia</taxon>
        <taxon>Lophotrochozoa</taxon>
        <taxon>Mollusca</taxon>
        <taxon>Gastropoda</taxon>
        <taxon>Heterobranchia</taxon>
        <taxon>Euthyneura</taxon>
        <taxon>Panpulmonata</taxon>
        <taxon>Sacoglossa</taxon>
        <taxon>Placobranchoidea</taxon>
        <taxon>Plakobranchidae</taxon>
        <taxon>Elysia</taxon>
    </lineage>
</organism>
<dbReference type="Proteomes" id="UP001283361">
    <property type="component" value="Unassembled WGS sequence"/>
</dbReference>